<dbReference type="AlphaFoldDB" id="A0A1D1UN17"/>
<keyword evidence="3 5" id="KW-1133">Transmembrane helix</keyword>
<comment type="caution">
    <text evidence="7">The sequence shown here is derived from an EMBL/GenBank/DDBJ whole genome shotgun (WGS) entry which is preliminary data.</text>
</comment>
<keyword evidence="2 5" id="KW-0812">Transmembrane</keyword>
<reference evidence="7 8" key="1">
    <citation type="journal article" date="2016" name="Nat. Commun.">
        <title>Extremotolerant tardigrade genome and improved radiotolerance of human cultured cells by tardigrade-unique protein.</title>
        <authorList>
            <person name="Hashimoto T."/>
            <person name="Horikawa D.D."/>
            <person name="Saito Y."/>
            <person name="Kuwahara H."/>
            <person name="Kozuka-Hata H."/>
            <person name="Shin-I T."/>
            <person name="Minakuchi Y."/>
            <person name="Ohishi K."/>
            <person name="Motoyama A."/>
            <person name="Aizu T."/>
            <person name="Enomoto A."/>
            <person name="Kondo K."/>
            <person name="Tanaka S."/>
            <person name="Hara Y."/>
            <person name="Koshikawa S."/>
            <person name="Sagara H."/>
            <person name="Miura T."/>
            <person name="Yokobori S."/>
            <person name="Miyagawa K."/>
            <person name="Suzuki Y."/>
            <person name="Kubo T."/>
            <person name="Oyama M."/>
            <person name="Kohara Y."/>
            <person name="Fujiyama A."/>
            <person name="Arakawa K."/>
            <person name="Katayama T."/>
            <person name="Toyoda A."/>
            <person name="Kunieda T."/>
        </authorList>
    </citation>
    <scope>NUCLEOTIDE SEQUENCE [LARGE SCALE GENOMIC DNA]</scope>
    <source>
        <strain evidence="7 8">YOKOZUNA-1</strain>
    </source>
</reference>
<dbReference type="GO" id="GO:0055085">
    <property type="term" value="P:transmembrane transport"/>
    <property type="evidence" value="ECO:0007669"/>
    <property type="project" value="InterPro"/>
</dbReference>
<comment type="subcellular location">
    <subcellularLocation>
        <location evidence="1">Membrane</location>
        <topology evidence="1">Multi-pass membrane protein</topology>
    </subcellularLocation>
</comment>
<dbReference type="PANTHER" id="PTHR11814">
    <property type="entry name" value="SULFATE TRANSPORTER"/>
    <property type="match status" value="1"/>
</dbReference>
<name>A0A1D1UN17_RAMVA</name>
<proteinExistence type="predicted"/>
<evidence type="ECO:0000259" key="6">
    <source>
        <dbReference type="Pfam" id="PF00916"/>
    </source>
</evidence>
<keyword evidence="4 5" id="KW-0472">Membrane</keyword>
<feature type="transmembrane region" description="Helical" evidence="5">
    <location>
        <begin position="478"/>
        <end position="501"/>
    </location>
</feature>
<keyword evidence="8" id="KW-1185">Reference proteome</keyword>
<organism evidence="7 8">
    <name type="scientific">Ramazzottius varieornatus</name>
    <name type="common">Water bear</name>
    <name type="synonym">Tardigrade</name>
    <dbReference type="NCBI Taxonomy" id="947166"/>
    <lineage>
        <taxon>Eukaryota</taxon>
        <taxon>Metazoa</taxon>
        <taxon>Ecdysozoa</taxon>
        <taxon>Tardigrada</taxon>
        <taxon>Eutardigrada</taxon>
        <taxon>Parachela</taxon>
        <taxon>Hypsibioidea</taxon>
        <taxon>Ramazzottiidae</taxon>
        <taxon>Ramazzottius</taxon>
    </lineage>
</organism>
<evidence type="ECO:0000256" key="2">
    <source>
        <dbReference type="ARBA" id="ARBA00022692"/>
    </source>
</evidence>
<dbReference type="InterPro" id="IPR001902">
    <property type="entry name" value="SLC26A/SulP_fam"/>
</dbReference>
<feature type="transmembrane region" description="Helical" evidence="5">
    <location>
        <begin position="415"/>
        <end position="433"/>
    </location>
</feature>
<dbReference type="STRING" id="947166.A0A1D1UN17"/>
<evidence type="ECO:0000256" key="4">
    <source>
        <dbReference type="ARBA" id="ARBA00023136"/>
    </source>
</evidence>
<dbReference type="GO" id="GO:0016020">
    <property type="term" value="C:membrane"/>
    <property type="evidence" value="ECO:0007669"/>
    <property type="project" value="UniProtKB-SubCell"/>
</dbReference>
<evidence type="ECO:0000313" key="8">
    <source>
        <dbReference type="Proteomes" id="UP000186922"/>
    </source>
</evidence>
<dbReference type="Proteomes" id="UP000186922">
    <property type="component" value="Unassembled WGS sequence"/>
</dbReference>
<evidence type="ECO:0000256" key="3">
    <source>
        <dbReference type="ARBA" id="ARBA00022989"/>
    </source>
</evidence>
<dbReference type="Pfam" id="PF00916">
    <property type="entry name" value="Sulfate_transp"/>
    <property type="match status" value="1"/>
</dbReference>
<feature type="transmembrane region" description="Helical" evidence="5">
    <location>
        <begin position="375"/>
        <end position="395"/>
    </location>
</feature>
<feature type="transmembrane region" description="Helical" evidence="5">
    <location>
        <begin position="282"/>
        <end position="300"/>
    </location>
</feature>
<feature type="transmembrane region" description="Helical" evidence="5">
    <location>
        <begin position="440"/>
        <end position="458"/>
    </location>
</feature>
<sequence>MTSNVEETTEKSAALPLLSAKGEAGDSDWIVCAEDGDVTYVGDTCWTDELTWRDAKQVLARSCSWHAWKQRFPILLWLPNYSWSNLKADVIAGITVGITTIPQALAYAQIAGLPLEYGLYSSFMGCFVYSILGTSKDIQTGVVAVVSLLTSAAIPKDVDMYERTKYAVLLAFLTGLVQMAMGLLHLGFLFNFVSHPVLSGFTTAAGFVIMFSQIKNIMGIKGAAATDTVIQQGTNYVQNIGNIRGWDVLMGMVCLSALLLLKQAKVPSKGQPFLRETIRVLLLARYGVVVVFATLIGFLLDLHQIPALALTADVDTKLPALAVPVLEWRNKTLADNVLTVLPAVPFIVLVSSIETIAIAKAFSSRFQYTIDPSQELMALGAANFISSFVSAYPIAGSFTRSSVNAQSGVKTPLGSAVTGLFVVLAQATISPAFRFVPKAALGAVIVVAVLILLDFKIFKELWATRKAELVPLAGTILSSLFLGLDTGFLIGIVLSLALLLLSTTRPKLRIERQQQLLLSKSKPSQAKRVIETRLQPDGDIFFPATEAFKHFLDTKLFRHKALTAMNGGVGEKVLKYRTTSLGGTVAQGQLPLSAVRDAVAPEVTQHIRSMQTEEVLILQGSDLDKLDFTSLTTLHFVIEQYQNMGHALRFQDASVPCLRQIVPKRLRYLIPQYAERCTITIKPPTWKQHRASLSIPKDFDVEEGESTAARRRSVIVQLEARQAES</sequence>
<accession>A0A1D1UN17</accession>
<evidence type="ECO:0000313" key="7">
    <source>
        <dbReference type="EMBL" id="GAU91106.1"/>
    </source>
</evidence>
<dbReference type="OrthoDB" id="288203at2759"/>
<evidence type="ECO:0000256" key="1">
    <source>
        <dbReference type="ARBA" id="ARBA00004141"/>
    </source>
</evidence>
<feature type="transmembrane region" description="Helical" evidence="5">
    <location>
        <begin position="90"/>
        <end position="108"/>
    </location>
</feature>
<evidence type="ECO:0000256" key="5">
    <source>
        <dbReference type="SAM" id="Phobius"/>
    </source>
</evidence>
<gene>
    <name evidence="7" type="primary">RvY_03425-1</name>
    <name evidence="7" type="synonym">RvY_03425.1</name>
    <name evidence="7" type="ORF">RvY_03425</name>
</gene>
<dbReference type="InterPro" id="IPR011547">
    <property type="entry name" value="SLC26A/SulP_dom"/>
</dbReference>
<dbReference type="EMBL" id="BDGG01000002">
    <property type="protein sequence ID" value="GAU91106.1"/>
    <property type="molecule type" value="Genomic_DNA"/>
</dbReference>
<feature type="transmembrane region" description="Helical" evidence="5">
    <location>
        <begin position="343"/>
        <end position="363"/>
    </location>
</feature>
<feature type="transmembrane region" description="Helical" evidence="5">
    <location>
        <begin position="166"/>
        <end position="190"/>
    </location>
</feature>
<protein>
    <recommendedName>
        <fullName evidence="6">SLC26A/SulP transporter domain-containing protein</fullName>
    </recommendedName>
</protein>
<feature type="domain" description="SLC26A/SulP transporter" evidence="6">
    <location>
        <begin position="86"/>
        <end position="470"/>
    </location>
</feature>
<feature type="transmembrane region" description="Helical" evidence="5">
    <location>
        <begin position="138"/>
        <end position="154"/>
    </location>
</feature>